<gene>
    <name evidence="1" type="ORF">ENV30_08725</name>
</gene>
<dbReference type="Pfam" id="PF01894">
    <property type="entry name" value="YjbQ"/>
    <property type="match status" value="1"/>
</dbReference>
<name>A0A7V3YI01_9BACT</name>
<reference evidence="1" key="1">
    <citation type="journal article" date="2020" name="mSystems">
        <title>Genome- and Community-Level Interaction Insights into Carbon Utilization and Element Cycling Functions of Hydrothermarchaeota in Hydrothermal Sediment.</title>
        <authorList>
            <person name="Zhou Z."/>
            <person name="Liu Y."/>
            <person name="Xu W."/>
            <person name="Pan J."/>
            <person name="Luo Z.H."/>
            <person name="Li M."/>
        </authorList>
    </citation>
    <scope>NUCLEOTIDE SEQUENCE [LARGE SCALE GENOMIC DNA]</scope>
    <source>
        <strain evidence="1">SpSt-747</strain>
    </source>
</reference>
<dbReference type="InterPro" id="IPR035917">
    <property type="entry name" value="YjbQ-like_sf"/>
</dbReference>
<protein>
    <recommendedName>
        <fullName evidence="2">YjbQ family protein</fullName>
    </recommendedName>
</protein>
<dbReference type="SUPFAM" id="SSF111038">
    <property type="entry name" value="YjbQ-like"/>
    <property type="match status" value="1"/>
</dbReference>
<proteinExistence type="predicted"/>
<dbReference type="AlphaFoldDB" id="A0A7V3YI01"/>
<evidence type="ECO:0000313" key="1">
    <source>
        <dbReference type="EMBL" id="HGI31370.1"/>
    </source>
</evidence>
<sequence>MLQTITLETTAKEEVIDITDQVARIVAEAQVEEAGVFVYVPHGDAAVNIQAGRPKTSEPPLNDLLKKVLEREEFEKPETGAAFVAPTEVLIAHRGRLLLGEDQRIYFYEFNGPKKRSVYVLVIPSSARWGN</sequence>
<dbReference type="Gene3D" id="2.60.120.460">
    <property type="entry name" value="YjbQ-like"/>
    <property type="match status" value="1"/>
</dbReference>
<comment type="caution">
    <text evidence="1">The sequence shown here is derived from an EMBL/GenBank/DDBJ whole genome shotgun (WGS) entry which is preliminary data.</text>
</comment>
<dbReference type="EMBL" id="DTFV01000125">
    <property type="protein sequence ID" value="HGI31370.1"/>
    <property type="molecule type" value="Genomic_DNA"/>
</dbReference>
<organism evidence="1">
    <name type="scientific">Candidatus Caldatribacterium californiense</name>
    <dbReference type="NCBI Taxonomy" id="1454726"/>
    <lineage>
        <taxon>Bacteria</taxon>
        <taxon>Pseudomonadati</taxon>
        <taxon>Atribacterota</taxon>
        <taxon>Atribacteria</taxon>
        <taxon>Atribacterales</taxon>
        <taxon>Candidatus Caldatribacteriaceae</taxon>
        <taxon>Candidatus Caldatribacterium</taxon>
    </lineage>
</organism>
<dbReference type="InterPro" id="IPR001602">
    <property type="entry name" value="UPF0047_YjbQ-like"/>
</dbReference>
<accession>A0A7V3YI01</accession>
<evidence type="ECO:0008006" key="2">
    <source>
        <dbReference type="Google" id="ProtNLM"/>
    </source>
</evidence>